<evidence type="ECO:0000313" key="2">
    <source>
        <dbReference type="EMBL" id="EXX67862.1"/>
    </source>
</evidence>
<reference evidence="1 3" key="1">
    <citation type="submission" date="2014-02" db="EMBL/GenBank/DDBJ databases">
        <title>Single nucleus genome sequencing reveals high similarity among nuclei of an endomycorrhizal fungus.</title>
        <authorList>
            <person name="Lin K."/>
            <person name="Geurts R."/>
            <person name="Zhang Z."/>
            <person name="Limpens E."/>
            <person name="Saunders D.G."/>
            <person name="Mu D."/>
            <person name="Pang E."/>
            <person name="Cao H."/>
            <person name="Cha H."/>
            <person name="Lin T."/>
            <person name="Zhou Q."/>
            <person name="Shang Y."/>
            <person name="Li Y."/>
            <person name="Ivanov S."/>
            <person name="Sharma T."/>
            <person name="Velzen R.V."/>
            <person name="Ruijter N.D."/>
            <person name="Aanen D.K."/>
            <person name="Win J."/>
            <person name="Kamoun S."/>
            <person name="Bisseling T."/>
            <person name="Huang S."/>
        </authorList>
    </citation>
    <scope>NUCLEOTIDE SEQUENCE [LARGE SCALE GENOMIC DNA]</scope>
    <source>
        <strain evidence="1">DAOM 197198w</strain>
        <strain evidence="3">DAOM197198w</strain>
    </source>
</reference>
<comment type="caution">
    <text evidence="1">The sequence shown here is derived from an EMBL/GenBank/DDBJ whole genome shotgun (WGS) entry which is preliminary data.</text>
</comment>
<evidence type="ECO:0000313" key="3">
    <source>
        <dbReference type="Proteomes" id="UP000022910"/>
    </source>
</evidence>
<dbReference type="AlphaFoldDB" id="A0A015IAN4"/>
<accession>A0A015IAN4</accession>
<name>A0A015IAN4_RHIIW</name>
<dbReference type="EMBL" id="JEMT01017512">
    <property type="protein sequence ID" value="EXX67862.1"/>
    <property type="molecule type" value="Genomic_DNA"/>
</dbReference>
<dbReference type="Proteomes" id="UP000022910">
    <property type="component" value="Unassembled WGS sequence"/>
</dbReference>
<dbReference type="EMBL" id="JEMT01028555">
    <property type="protein sequence ID" value="EXX54272.1"/>
    <property type="molecule type" value="Genomic_DNA"/>
</dbReference>
<dbReference type="OrthoDB" id="2406017at2759"/>
<keyword evidence="3" id="KW-1185">Reference proteome</keyword>
<evidence type="ECO:0000313" key="1">
    <source>
        <dbReference type="EMBL" id="EXX54272.1"/>
    </source>
</evidence>
<gene>
    <name evidence="2" type="ORF">RirG_110440</name>
    <name evidence="1" type="ORF">RirG_236100</name>
</gene>
<protein>
    <submittedName>
        <fullName evidence="1">Uncharacterized protein</fullName>
    </submittedName>
</protein>
<organism evidence="1 3">
    <name type="scientific">Rhizophagus irregularis (strain DAOM 197198w)</name>
    <name type="common">Glomus intraradices</name>
    <dbReference type="NCBI Taxonomy" id="1432141"/>
    <lineage>
        <taxon>Eukaryota</taxon>
        <taxon>Fungi</taxon>
        <taxon>Fungi incertae sedis</taxon>
        <taxon>Mucoromycota</taxon>
        <taxon>Glomeromycotina</taxon>
        <taxon>Glomeromycetes</taxon>
        <taxon>Glomerales</taxon>
        <taxon>Glomeraceae</taxon>
        <taxon>Rhizophagus</taxon>
    </lineage>
</organism>
<dbReference type="HOGENOM" id="CLU_2723523_0_0_1"/>
<sequence length="72" mass="8315">MLQKHALASSLGFGLIPNPLDQLIRDHHISKANRLLIATFRLLTNSGENTFTRTWKFFEVPSCWSRQKNPHI</sequence>
<proteinExistence type="predicted"/>